<reference evidence="2 3" key="1">
    <citation type="submission" date="2021-03" db="EMBL/GenBank/DDBJ databases">
        <title>Genomic Encyclopedia of Type Strains, Phase IV (KMG-IV): sequencing the most valuable type-strain genomes for metagenomic binning, comparative biology and taxonomic classification.</title>
        <authorList>
            <person name="Goeker M."/>
        </authorList>
    </citation>
    <scope>NUCLEOTIDE SEQUENCE [LARGE SCALE GENOMIC DNA]</scope>
    <source>
        <strain evidence="2 3">DSM 1289</strain>
    </source>
</reference>
<dbReference type="Pfam" id="PF07561">
    <property type="entry name" value="DUF1540"/>
    <property type="match status" value="2"/>
</dbReference>
<feature type="domain" description="DUF1540" evidence="1">
    <location>
        <begin position="6"/>
        <end position="43"/>
    </location>
</feature>
<organism evidence="2 3">
    <name type="scientific">Metaclostridioides mangenotii</name>
    <dbReference type="NCBI Taxonomy" id="1540"/>
    <lineage>
        <taxon>Bacteria</taxon>
        <taxon>Bacillati</taxon>
        <taxon>Bacillota</taxon>
        <taxon>Clostridia</taxon>
        <taxon>Peptostreptococcales</taxon>
        <taxon>Peptostreptococcaceae</taxon>
        <taxon>Metaclostridioides</taxon>
    </lineage>
</organism>
<proteinExistence type="predicted"/>
<sequence>MNENLNCSATNCVYNSSQLCYAGNIKVDGRQANSTDGTYCASFEDRGHSGMTNSVDNAKQVCPNDIHCEATKCKYNDQELCKAENVHINANNASCETFAAK</sequence>
<dbReference type="RefSeq" id="WP_027702366.1">
    <property type="nucleotide sequence ID" value="NZ_BAAACS010000017.1"/>
</dbReference>
<evidence type="ECO:0000313" key="2">
    <source>
        <dbReference type="EMBL" id="MBP1853753.1"/>
    </source>
</evidence>
<dbReference type="EMBL" id="JAGGJX010000001">
    <property type="protein sequence ID" value="MBP1853753.1"/>
    <property type="molecule type" value="Genomic_DNA"/>
</dbReference>
<accession>A0ABS4E754</accession>
<protein>
    <recommendedName>
        <fullName evidence="1">DUF1540 domain-containing protein</fullName>
    </recommendedName>
</protein>
<evidence type="ECO:0000313" key="3">
    <source>
        <dbReference type="Proteomes" id="UP000767291"/>
    </source>
</evidence>
<dbReference type="Proteomes" id="UP000767291">
    <property type="component" value="Unassembled WGS sequence"/>
</dbReference>
<gene>
    <name evidence="2" type="ORF">J2Z43_000143</name>
</gene>
<evidence type="ECO:0000259" key="1">
    <source>
        <dbReference type="Pfam" id="PF07561"/>
    </source>
</evidence>
<name>A0ABS4E754_9FIRM</name>
<feature type="domain" description="DUF1540" evidence="1">
    <location>
        <begin position="66"/>
        <end position="98"/>
    </location>
</feature>
<dbReference type="InterPro" id="IPR011437">
    <property type="entry name" value="DUF1540"/>
</dbReference>
<comment type="caution">
    <text evidence="2">The sequence shown here is derived from an EMBL/GenBank/DDBJ whole genome shotgun (WGS) entry which is preliminary data.</text>
</comment>
<keyword evidence="3" id="KW-1185">Reference proteome</keyword>